<gene>
    <name evidence="3" type="ORF">SAMN05421762_0624</name>
</gene>
<feature type="signal peptide" evidence="1">
    <location>
        <begin position="1"/>
        <end position="27"/>
    </location>
</feature>
<name>A0A1I1IJZ8_9RHOB</name>
<evidence type="ECO:0000259" key="2">
    <source>
        <dbReference type="Pfam" id="PF12975"/>
    </source>
</evidence>
<feature type="domain" description="DUF3859" evidence="2">
    <location>
        <begin position="37"/>
        <end position="167"/>
    </location>
</feature>
<feature type="chain" id="PRO_5014145208" description="DUF3859 domain-containing protein" evidence="1">
    <location>
        <begin position="28"/>
        <end position="186"/>
    </location>
</feature>
<dbReference type="OrthoDB" id="7864302at2"/>
<evidence type="ECO:0000313" key="4">
    <source>
        <dbReference type="Proteomes" id="UP000231644"/>
    </source>
</evidence>
<keyword evidence="1" id="KW-0732">Signal</keyword>
<protein>
    <recommendedName>
        <fullName evidence="2">DUF3859 domain-containing protein</fullName>
    </recommendedName>
</protein>
<sequence>MRPLMLINLKRLASCGAFCLWALPLSAAETMFTDPIQSLEYGVICDYLPQGTEVPAPETNAGKVRRGGVPIHFDMESDIVPARIGTAFGIRMVMDPAAGTRTVTMVTSHPSFGEGYLSQESWPSTITGGRPSARYFVFEFDYELAPGTWTLDVFLDGALVVRKAFDVVDPSRIDAIDPCPGSAQIS</sequence>
<reference evidence="3 4" key="1">
    <citation type="submission" date="2016-10" db="EMBL/GenBank/DDBJ databases">
        <authorList>
            <person name="de Groot N.N."/>
        </authorList>
    </citation>
    <scope>NUCLEOTIDE SEQUENCE [LARGE SCALE GENOMIC DNA]</scope>
    <source>
        <strain evidence="3 4">DSM 29619</strain>
    </source>
</reference>
<dbReference type="STRING" id="517719.SAMN05421762_0624"/>
<evidence type="ECO:0000313" key="3">
    <source>
        <dbReference type="EMBL" id="SFC34528.1"/>
    </source>
</evidence>
<keyword evidence="4" id="KW-1185">Reference proteome</keyword>
<dbReference type="EMBL" id="FOLX01000001">
    <property type="protein sequence ID" value="SFC34528.1"/>
    <property type="molecule type" value="Genomic_DNA"/>
</dbReference>
<dbReference type="Proteomes" id="UP000231644">
    <property type="component" value="Unassembled WGS sequence"/>
</dbReference>
<evidence type="ECO:0000256" key="1">
    <source>
        <dbReference type="SAM" id="SignalP"/>
    </source>
</evidence>
<proteinExistence type="predicted"/>
<accession>A0A1I1IJZ8</accession>
<dbReference type="Gene3D" id="2.60.40.2390">
    <property type="match status" value="1"/>
</dbReference>
<dbReference type="Pfam" id="PF12975">
    <property type="entry name" value="DUF3859"/>
    <property type="match status" value="1"/>
</dbReference>
<dbReference type="AlphaFoldDB" id="A0A1I1IJZ8"/>
<organism evidence="3 4">
    <name type="scientific">Pseudooceanicola nitratireducens</name>
    <dbReference type="NCBI Taxonomy" id="517719"/>
    <lineage>
        <taxon>Bacteria</taxon>
        <taxon>Pseudomonadati</taxon>
        <taxon>Pseudomonadota</taxon>
        <taxon>Alphaproteobacteria</taxon>
        <taxon>Rhodobacterales</taxon>
        <taxon>Paracoccaceae</taxon>
        <taxon>Pseudooceanicola</taxon>
    </lineage>
</organism>
<dbReference type="InterPro" id="IPR024331">
    <property type="entry name" value="DUF3859"/>
</dbReference>